<dbReference type="RefSeq" id="WP_380078413.1">
    <property type="nucleotide sequence ID" value="NZ_JBHSGO010000148.1"/>
</dbReference>
<accession>A0ABV9K7H7</accession>
<organism evidence="1 2">
    <name type="scientific">Falsiporphyromonas endometrii</name>
    <dbReference type="NCBI Taxonomy" id="1387297"/>
    <lineage>
        <taxon>Bacteria</taxon>
        <taxon>Pseudomonadati</taxon>
        <taxon>Bacteroidota</taxon>
        <taxon>Bacteroidia</taxon>
        <taxon>Bacteroidales</taxon>
        <taxon>Porphyromonadaceae</taxon>
        <taxon>Falsiporphyromonas</taxon>
    </lineage>
</organism>
<protein>
    <recommendedName>
        <fullName evidence="3">Transcriptional repressor</fullName>
    </recommendedName>
</protein>
<dbReference type="SUPFAM" id="SSF46785">
    <property type="entry name" value="Winged helix' DNA-binding domain"/>
    <property type="match status" value="1"/>
</dbReference>
<evidence type="ECO:0000313" key="2">
    <source>
        <dbReference type="Proteomes" id="UP001596020"/>
    </source>
</evidence>
<gene>
    <name evidence="1" type="ORF">ACFO3G_04615</name>
</gene>
<keyword evidence="2" id="KW-1185">Reference proteome</keyword>
<evidence type="ECO:0000313" key="1">
    <source>
        <dbReference type="EMBL" id="MFC4665885.1"/>
    </source>
</evidence>
<dbReference type="InterPro" id="IPR036388">
    <property type="entry name" value="WH-like_DNA-bd_sf"/>
</dbReference>
<dbReference type="Proteomes" id="UP001596020">
    <property type="component" value="Unassembled WGS sequence"/>
</dbReference>
<dbReference type="InterPro" id="IPR036390">
    <property type="entry name" value="WH_DNA-bd_sf"/>
</dbReference>
<sequence length="163" mass="18126">MKQTEVQLLLSSQLKDYISAHGLNHTNERYEILKAALTLDEESTPFSARTLYKRYTELGGVATRGCIYDTLKILEQAGIVMRVPALVGTGIGYLFGYHFSNSVAVLCLYCGKIQLHKRARFTRALLAAKPPQTDIAGATVFIYGTCKHCGRKENKIKKPNSRA</sequence>
<reference evidence="2" key="1">
    <citation type="journal article" date="2019" name="Int. J. Syst. Evol. Microbiol.">
        <title>The Global Catalogue of Microorganisms (GCM) 10K type strain sequencing project: providing services to taxonomists for standard genome sequencing and annotation.</title>
        <authorList>
            <consortium name="The Broad Institute Genomics Platform"/>
            <consortium name="The Broad Institute Genome Sequencing Center for Infectious Disease"/>
            <person name="Wu L."/>
            <person name="Ma J."/>
        </authorList>
    </citation>
    <scope>NUCLEOTIDE SEQUENCE [LARGE SCALE GENOMIC DNA]</scope>
    <source>
        <strain evidence="2">CGMCC 4.7357</strain>
    </source>
</reference>
<evidence type="ECO:0008006" key="3">
    <source>
        <dbReference type="Google" id="ProtNLM"/>
    </source>
</evidence>
<dbReference type="EMBL" id="JBHSGO010000148">
    <property type="protein sequence ID" value="MFC4665885.1"/>
    <property type="molecule type" value="Genomic_DNA"/>
</dbReference>
<proteinExistence type="predicted"/>
<dbReference type="Gene3D" id="1.10.10.10">
    <property type="entry name" value="Winged helix-like DNA-binding domain superfamily/Winged helix DNA-binding domain"/>
    <property type="match status" value="1"/>
</dbReference>
<name>A0ABV9K7H7_9PORP</name>
<comment type="caution">
    <text evidence="1">The sequence shown here is derived from an EMBL/GenBank/DDBJ whole genome shotgun (WGS) entry which is preliminary data.</text>
</comment>